<evidence type="ECO:0000313" key="10">
    <source>
        <dbReference type="Proteomes" id="UP000199086"/>
    </source>
</evidence>
<keyword evidence="7" id="KW-0868">Chloride</keyword>
<dbReference type="EMBL" id="FMYF01000003">
    <property type="protein sequence ID" value="SDB80700.1"/>
    <property type="molecule type" value="Genomic_DNA"/>
</dbReference>
<comment type="subcellular location">
    <subcellularLocation>
        <location evidence="1">Membrane</location>
        <topology evidence="1">Multi-pass membrane protein</topology>
    </subcellularLocation>
</comment>
<evidence type="ECO:0000256" key="5">
    <source>
        <dbReference type="ARBA" id="ARBA00023065"/>
    </source>
</evidence>
<feature type="transmembrane region" description="Helical" evidence="8">
    <location>
        <begin position="379"/>
        <end position="402"/>
    </location>
</feature>
<feature type="transmembrane region" description="Helical" evidence="8">
    <location>
        <begin position="320"/>
        <end position="342"/>
    </location>
</feature>
<dbReference type="STRING" id="1577474.GA0111570_10317"/>
<keyword evidence="10" id="KW-1185">Reference proteome</keyword>
<dbReference type="InterPro" id="IPR014743">
    <property type="entry name" value="Cl-channel_core"/>
</dbReference>
<dbReference type="Pfam" id="PF00654">
    <property type="entry name" value="Voltage_CLC"/>
    <property type="match status" value="1"/>
</dbReference>
<dbReference type="CDD" id="cd01031">
    <property type="entry name" value="EriC"/>
    <property type="match status" value="1"/>
</dbReference>
<evidence type="ECO:0000256" key="2">
    <source>
        <dbReference type="ARBA" id="ARBA00022448"/>
    </source>
</evidence>
<dbReference type="OrthoDB" id="9767361at2"/>
<evidence type="ECO:0000256" key="7">
    <source>
        <dbReference type="ARBA" id="ARBA00023214"/>
    </source>
</evidence>
<evidence type="ECO:0000256" key="8">
    <source>
        <dbReference type="SAM" id="Phobius"/>
    </source>
</evidence>
<dbReference type="Proteomes" id="UP000199086">
    <property type="component" value="Unassembled WGS sequence"/>
</dbReference>
<gene>
    <name evidence="9" type="ORF">GA0111570_10317</name>
</gene>
<feature type="transmembrane region" description="Helical" evidence="8">
    <location>
        <begin position="124"/>
        <end position="143"/>
    </location>
</feature>
<feature type="transmembrane region" description="Helical" evidence="8">
    <location>
        <begin position="249"/>
        <end position="269"/>
    </location>
</feature>
<protein>
    <submittedName>
        <fullName evidence="9">Chloride channel protein, CIC family</fullName>
    </submittedName>
</protein>
<feature type="transmembrane region" description="Helical" evidence="8">
    <location>
        <begin position="74"/>
        <end position="95"/>
    </location>
</feature>
<evidence type="ECO:0000256" key="6">
    <source>
        <dbReference type="ARBA" id="ARBA00023136"/>
    </source>
</evidence>
<keyword evidence="5" id="KW-0406">Ion transport</keyword>
<keyword evidence="3 8" id="KW-0812">Transmembrane</keyword>
<dbReference type="PANTHER" id="PTHR45711:SF6">
    <property type="entry name" value="CHLORIDE CHANNEL PROTEIN"/>
    <property type="match status" value="1"/>
</dbReference>
<organism evidence="9 10">
    <name type="scientific">Raineyella antarctica</name>
    <dbReference type="NCBI Taxonomy" id="1577474"/>
    <lineage>
        <taxon>Bacteria</taxon>
        <taxon>Bacillati</taxon>
        <taxon>Actinomycetota</taxon>
        <taxon>Actinomycetes</taxon>
        <taxon>Propionibacteriales</taxon>
        <taxon>Propionibacteriaceae</taxon>
        <taxon>Raineyella</taxon>
    </lineage>
</organism>
<feature type="transmembrane region" description="Helical" evidence="8">
    <location>
        <begin position="414"/>
        <end position="431"/>
    </location>
</feature>
<accession>A0A1G6GFG6</accession>
<dbReference type="Gene3D" id="1.10.3080.10">
    <property type="entry name" value="Clc chloride channel"/>
    <property type="match status" value="1"/>
</dbReference>
<dbReference type="RefSeq" id="WP_092607226.1">
    <property type="nucleotide sequence ID" value="NZ_FMYF01000003.1"/>
</dbReference>
<evidence type="ECO:0000256" key="1">
    <source>
        <dbReference type="ARBA" id="ARBA00004141"/>
    </source>
</evidence>
<feature type="transmembrane region" description="Helical" evidence="8">
    <location>
        <begin position="171"/>
        <end position="198"/>
    </location>
</feature>
<feature type="transmembrane region" description="Helical" evidence="8">
    <location>
        <begin position="210"/>
        <end position="228"/>
    </location>
</feature>
<dbReference type="GO" id="GO:0005247">
    <property type="term" value="F:voltage-gated chloride channel activity"/>
    <property type="evidence" value="ECO:0007669"/>
    <property type="project" value="TreeGrafter"/>
</dbReference>
<sequence>MDRPGGHPLWRRLGSSVWPPAVEADRPGGLLGFTTTAVLVGMLTGLMAASFRWALDRVSEARDTLVSWAHGDPALGLVVVVVVCALATATAAALVHRVEPHAEGSGIPRVEAVVEGRTRPGSPLILPVKYVGGLLAIGAGLALGREGPSVQMGGNIGIILSRLTRRGSHDLRILVAAGAAAGLATAFNAPLAGGVFVLEELVKRFDPRTTVATLLASGAGFASAHLFLGDTTELFRTAPMGQPRLAHAGVVFVVGLLAGLAGVGYNAMIMSSLRYADASRVPREVRAGLIGAGVGLVAFLAPGLVGGGDGLTQQALLAEGGVLTVLGILAARLVLGVVSYAAATPGGLFAPMLVVGSHLGLLVGLLGQQLVPQWTPEPAALALIGTAAFFTASVRAPITGLVLTTELTGVTSQLPPMLGACAIAMLVATLLRSEPIYDALTTRATHASRQNVAEGA</sequence>
<dbReference type="InterPro" id="IPR001807">
    <property type="entry name" value="ClC"/>
</dbReference>
<evidence type="ECO:0000256" key="4">
    <source>
        <dbReference type="ARBA" id="ARBA00022989"/>
    </source>
</evidence>
<evidence type="ECO:0000256" key="3">
    <source>
        <dbReference type="ARBA" id="ARBA00022692"/>
    </source>
</evidence>
<feature type="transmembrane region" description="Helical" evidence="8">
    <location>
        <begin position="30"/>
        <end position="53"/>
    </location>
</feature>
<keyword evidence="2" id="KW-0813">Transport</keyword>
<dbReference type="GO" id="GO:0005886">
    <property type="term" value="C:plasma membrane"/>
    <property type="evidence" value="ECO:0007669"/>
    <property type="project" value="TreeGrafter"/>
</dbReference>
<dbReference type="PANTHER" id="PTHR45711">
    <property type="entry name" value="CHLORIDE CHANNEL PROTEIN"/>
    <property type="match status" value="1"/>
</dbReference>
<keyword evidence="6 8" id="KW-0472">Membrane</keyword>
<feature type="transmembrane region" description="Helical" evidence="8">
    <location>
        <begin position="289"/>
        <end position="308"/>
    </location>
</feature>
<reference evidence="9 10" key="1">
    <citation type="submission" date="2016-06" db="EMBL/GenBank/DDBJ databases">
        <authorList>
            <person name="Olsen C.W."/>
            <person name="Carey S."/>
            <person name="Hinshaw L."/>
            <person name="Karasin A.I."/>
        </authorList>
    </citation>
    <scope>NUCLEOTIDE SEQUENCE [LARGE SCALE GENOMIC DNA]</scope>
    <source>
        <strain evidence="9 10">LZ-22</strain>
    </source>
</reference>
<evidence type="ECO:0000313" key="9">
    <source>
        <dbReference type="EMBL" id="SDB80700.1"/>
    </source>
</evidence>
<dbReference type="PRINTS" id="PR00762">
    <property type="entry name" value="CLCHANNEL"/>
</dbReference>
<dbReference type="SUPFAM" id="SSF81340">
    <property type="entry name" value="Clc chloride channel"/>
    <property type="match status" value="1"/>
</dbReference>
<dbReference type="AlphaFoldDB" id="A0A1G6GFG6"/>
<proteinExistence type="predicted"/>
<keyword evidence="4 8" id="KW-1133">Transmembrane helix</keyword>
<name>A0A1G6GFG6_9ACTN</name>
<feature type="transmembrane region" description="Helical" evidence="8">
    <location>
        <begin position="348"/>
        <end position="367"/>
    </location>
</feature>